<proteinExistence type="predicted"/>
<dbReference type="GO" id="GO:0070475">
    <property type="term" value="P:rRNA base methylation"/>
    <property type="evidence" value="ECO:0007669"/>
    <property type="project" value="InterPro"/>
</dbReference>
<dbReference type="EMBL" id="OX451735">
    <property type="protein sequence ID" value="CAI8594930.1"/>
    <property type="molecule type" value="Genomic_DNA"/>
</dbReference>
<dbReference type="GO" id="GO:0005737">
    <property type="term" value="C:cytoplasm"/>
    <property type="evidence" value="ECO:0007669"/>
    <property type="project" value="TreeGrafter"/>
</dbReference>
<gene>
    <name evidence="2" type="ORF">VFH_I166080</name>
</gene>
<protein>
    <recommendedName>
        <fullName evidence="1">25S rRNA (uridine-N(3))-methyltransferase BMT5-like domain-containing protein</fullName>
    </recommendedName>
</protein>
<name>A0AAV0ZEV1_VICFA</name>
<dbReference type="AlphaFoldDB" id="A0AAV0ZEV1"/>
<reference evidence="2 3" key="1">
    <citation type="submission" date="2023-01" db="EMBL/GenBank/DDBJ databases">
        <authorList>
            <person name="Kreplak J."/>
        </authorList>
    </citation>
    <scope>NUCLEOTIDE SEQUENCE [LARGE SCALE GENOMIC DNA]</scope>
</reference>
<evidence type="ECO:0000313" key="3">
    <source>
        <dbReference type="Proteomes" id="UP001157006"/>
    </source>
</evidence>
<evidence type="ECO:0000259" key="1">
    <source>
        <dbReference type="Pfam" id="PF10354"/>
    </source>
</evidence>
<sequence>MEEKMIMHYSSFHNILLVGEGDFSFSLSLARAFGSAVNMVATSLDSRESLVLKYGSASSNLNELEALGCTILHNVDVHNMSEHHYLNNKSFHRIIFNFPHAGFDYRESNDFQILLHRRLVSGFLKSAKCILAPVEGEIHVSHKTSHPYSKWDIEGLAENEELVFIEEVDFQQSDYPGYSNKRGSGLQCDQSFPIGKSSTFKFITFKSFGYIDFMLPFF</sequence>
<dbReference type="Proteomes" id="UP001157006">
    <property type="component" value="Chromosome 1S"/>
</dbReference>
<evidence type="ECO:0000313" key="2">
    <source>
        <dbReference type="EMBL" id="CAI8594930.1"/>
    </source>
</evidence>
<feature type="domain" description="25S rRNA (uridine-N(3))-methyltransferase BMT5-like" evidence="1">
    <location>
        <begin position="16"/>
        <end position="182"/>
    </location>
</feature>
<dbReference type="PANTHER" id="PTHR11538:SF89">
    <property type="entry name" value="PROTEIN, PUTATIVE (DUF2431)-RELATED"/>
    <property type="match status" value="1"/>
</dbReference>
<dbReference type="Pfam" id="PF10354">
    <property type="entry name" value="BMT5-like"/>
    <property type="match status" value="1"/>
</dbReference>
<dbReference type="GO" id="GO:0070042">
    <property type="term" value="F:rRNA (uridine-N3-)-methyltransferase activity"/>
    <property type="evidence" value="ECO:0007669"/>
    <property type="project" value="InterPro"/>
</dbReference>
<dbReference type="InterPro" id="IPR019446">
    <property type="entry name" value="BMT5-like"/>
</dbReference>
<organism evidence="2 3">
    <name type="scientific">Vicia faba</name>
    <name type="common">Broad bean</name>
    <name type="synonym">Faba vulgaris</name>
    <dbReference type="NCBI Taxonomy" id="3906"/>
    <lineage>
        <taxon>Eukaryota</taxon>
        <taxon>Viridiplantae</taxon>
        <taxon>Streptophyta</taxon>
        <taxon>Embryophyta</taxon>
        <taxon>Tracheophyta</taxon>
        <taxon>Spermatophyta</taxon>
        <taxon>Magnoliopsida</taxon>
        <taxon>eudicotyledons</taxon>
        <taxon>Gunneridae</taxon>
        <taxon>Pentapetalae</taxon>
        <taxon>rosids</taxon>
        <taxon>fabids</taxon>
        <taxon>Fabales</taxon>
        <taxon>Fabaceae</taxon>
        <taxon>Papilionoideae</taxon>
        <taxon>50 kb inversion clade</taxon>
        <taxon>NPAAA clade</taxon>
        <taxon>Hologalegina</taxon>
        <taxon>IRL clade</taxon>
        <taxon>Fabeae</taxon>
        <taxon>Vicia</taxon>
    </lineage>
</organism>
<accession>A0AAV0ZEV1</accession>
<dbReference type="PANTHER" id="PTHR11538">
    <property type="entry name" value="PHENYLALANYL-TRNA SYNTHETASE"/>
    <property type="match status" value="1"/>
</dbReference>
<keyword evidence="3" id="KW-1185">Reference proteome</keyword>